<dbReference type="Gene3D" id="3.40.30.10">
    <property type="entry name" value="Glutaredoxin"/>
    <property type="match status" value="1"/>
</dbReference>
<feature type="region of interest" description="Disordered" evidence="1">
    <location>
        <begin position="125"/>
        <end position="176"/>
    </location>
</feature>
<feature type="domain" description="Thioredoxin" evidence="2">
    <location>
        <begin position="23"/>
        <end position="117"/>
    </location>
</feature>
<protein>
    <recommendedName>
        <fullName evidence="2">Thioredoxin domain-containing protein</fullName>
    </recommendedName>
</protein>
<evidence type="ECO:0000256" key="1">
    <source>
        <dbReference type="SAM" id="MobiDB-lite"/>
    </source>
</evidence>
<sequence>MSTIVKSAKKPSTVTAIKNESHAKKFVKDVNTDSCIILYYWNSCGHCHSFMPIWDQIKERFNTQKKIYEVEYNDMNTLFPQNLKMFSYPSIVSYNQSKPINFIGHSRTFDNVSDFINKYVKTVTRPTTASRQTTRPTTASRPTTAPKPTRRPTTRPSTRPATKATPKPRATPKKTK</sequence>
<feature type="compositionally biased region" description="Low complexity" evidence="1">
    <location>
        <begin position="125"/>
        <end position="147"/>
    </location>
</feature>
<proteinExistence type="predicted"/>
<dbReference type="AlphaFoldDB" id="A0A6C0CGQ2"/>
<evidence type="ECO:0000313" key="3">
    <source>
        <dbReference type="EMBL" id="QHT03020.1"/>
    </source>
</evidence>
<name>A0A6C0CGQ2_9ZZZZ</name>
<dbReference type="SUPFAM" id="SSF52833">
    <property type="entry name" value="Thioredoxin-like"/>
    <property type="match status" value="1"/>
</dbReference>
<feature type="compositionally biased region" description="Low complexity" evidence="1">
    <location>
        <begin position="154"/>
        <end position="168"/>
    </location>
</feature>
<reference evidence="3" key="1">
    <citation type="journal article" date="2020" name="Nature">
        <title>Giant virus diversity and host interactions through global metagenomics.</title>
        <authorList>
            <person name="Schulz F."/>
            <person name="Roux S."/>
            <person name="Paez-Espino D."/>
            <person name="Jungbluth S."/>
            <person name="Walsh D.A."/>
            <person name="Denef V.J."/>
            <person name="McMahon K.D."/>
            <person name="Konstantinidis K.T."/>
            <person name="Eloe-Fadrosh E.A."/>
            <person name="Kyrpides N.C."/>
            <person name="Woyke T."/>
        </authorList>
    </citation>
    <scope>NUCLEOTIDE SEQUENCE</scope>
    <source>
        <strain evidence="3">GVMAG-M-3300020727-4</strain>
    </source>
</reference>
<accession>A0A6C0CGQ2</accession>
<dbReference type="InterPro" id="IPR036249">
    <property type="entry name" value="Thioredoxin-like_sf"/>
</dbReference>
<organism evidence="3">
    <name type="scientific">viral metagenome</name>
    <dbReference type="NCBI Taxonomy" id="1070528"/>
    <lineage>
        <taxon>unclassified sequences</taxon>
        <taxon>metagenomes</taxon>
        <taxon>organismal metagenomes</taxon>
    </lineage>
</organism>
<evidence type="ECO:0000259" key="2">
    <source>
        <dbReference type="Pfam" id="PF00085"/>
    </source>
</evidence>
<dbReference type="EMBL" id="MN739404">
    <property type="protein sequence ID" value="QHT03020.1"/>
    <property type="molecule type" value="Genomic_DNA"/>
</dbReference>
<dbReference type="Pfam" id="PF00085">
    <property type="entry name" value="Thioredoxin"/>
    <property type="match status" value="1"/>
</dbReference>
<dbReference type="InterPro" id="IPR013766">
    <property type="entry name" value="Thioredoxin_domain"/>
</dbReference>